<sequence length="60" mass="6459">MRRGEVATANQRGPSRPEPPSATEIPSRTTARLDPDELSTLDALLRVVEVAVTDGWGTLT</sequence>
<comment type="caution">
    <text evidence="2">The sequence shown here is derived from an EMBL/GenBank/DDBJ whole genome shotgun (WGS) entry which is preliminary data.</text>
</comment>
<reference evidence="3" key="1">
    <citation type="journal article" date="2019" name="Int. J. Syst. Evol. Microbiol.">
        <title>The Global Catalogue of Microorganisms (GCM) 10K type strain sequencing project: providing services to taxonomists for standard genome sequencing and annotation.</title>
        <authorList>
            <consortium name="The Broad Institute Genomics Platform"/>
            <consortium name="The Broad Institute Genome Sequencing Center for Infectious Disease"/>
            <person name="Wu L."/>
            <person name="Ma J."/>
        </authorList>
    </citation>
    <scope>NUCLEOTIDE SEQUENCE [LARGE SCALE GENOMIC DNA]</scope>
    <source>
        <strain evidence="3">CGMCC 4.7677</strain>
    </source>
</reference>
<feature type="region of interest" description="Disordered" evidence="1">
    <location>
        <begin position="1"/>
        <end position="34"/>
    </location>
</feature>
<accession>A0ABQ3J3L7</accession>
<evidence type="ECO:0000256" key="1">
    <source>
        <dbReference type="SAM" id="MobiDB-lite"/>
    </source>
</evidence>
<name>A0ABQ3J3L7_9PSEU</name>
<protein>
    <submittedName>
        <fullName evidence="2">Uncharacterized protein</fullName>
    </submittedName>
</protein>
<proteinExistence type="predicted"/>
<organism evidence="2 3">
    <name type="scientific">Amycolatopsis deserti</name>
    <dbReference type="NCBI Taxonomy" id="185696"/>
    <lineage>
        <taxon>Bacteria</taxon>
        <taxon>Bacillati</taxon>
        <taxon>Actinomycetota</taxon>
        <taxon>Actinomycetes</taxon>
        <taxon>Pseudonocardiales</taxon>
        <taxon>Pseudonocardiaceae</taxon>
        <taxon>Amycolatopsis</taxon>
    </lineage>
</organism>
<dbReference type="Proteomes" id="UP000605897">
    <property type="component" value="Unassembled WGS sequence"/>
</dbReference>
<dbReference type="EMBL" id="BNAU01000003">
    <property type="protein sequence ID" value="GHE99774.1"/>
    <property type="molecule type" value="Genomic_DNA"/>
</dbReference>
<evidence type="ECO:0000313" key="3">
    <source>
        <dbReference type="Proteomes" id="UP000605897"/>
    </source>
</evidence>
<gene>
    <name evidence="2" type="ORF">GCM10017786_36250</name>
</gene>
<keyword evidence="3" id="KW-1185">Reference proteome</keyword>
<evidence type="ECO:0000313" key="2">
    <source>
        <dbReference type="EMBL" id="GHE99774.1"/>
    </source>
</evidence>